<organism evidence="3 4">
    <name type="scientific">Facklamia lactis</name>
    <dbReference type="NCBI Taxonomy" id="2749967"/>
    <lineage>
        <taxon>Bacteria</taxon>
        <taxon>Bacillati</taxon>
        <taxon>Bacillota</taxon>
        <taxon>Bacilli</taxon>
        <taxon>Lactobacillales</taxon>
        <taxon>Aerococcaceae</taxon>
        <taxon>Facklamia</taxon>
    </lineage>
</organism>
<dbReference type="Proteomes" id="UP000721415">
    <property type="component" value="Unassembled WGS sequence"/>
</dbReference>
<evidence type="ECO:0000259" key="2">
    <source>
        <dbReference type="PROSITE" id="PS51186"/>
    </source>
</evidence>
<protein>
    <submittedName>
        <fullName evidence="3">GNAT family N-acetyltransferase</fullName>
    </submittedName>
</protein>
<dbReference type="InterPro" id="IPR016181">
    <property type="entry name" value="Acyl_CoA_acyltransferase"/>
</dbReference>
<evidence type="ECO:0000313" key="4">
    <source>
        <dbReference type="Proteomes" id="UP000721415"/>
    </source>
</evidence>
<accession>A0ABS0LSG6</accession>
<dbReference type="RefSeq" id="WP_197116033.1">
    <property type="nucleotide sequence ID" value="NZ_JACBXQ010000006.1"/>
</dbReference>
<evidence type="ECO:0000256" key="1">
    <source>
        <dbReference type="ARBA" id="ARBA00022679"/>
    </source>
</evidence>
<dbReference type="InterPro" id="IPR000182">
    <property type="entry name" value="GNAT_dom"/>
</dbReference>
<dbReference type="InterPro" id="IPR050769">
    <property type="entry name" value="NAT_camello-type"/>
</dbReference>
<dbReference type="Gene3D" id="3.40.630.30">
    <property type="match status" value="1"/>
</dbReference>
<dbReference type="PROSITE" id="PS51186">
    <property type="entry name" value="GNAT"/>
    <property type="match status" value="1"/>
</dbReference>
<proteinExistence type="predicted"/>
<dbReference type="CDD" id="cd04301">
    <property type="entry name" value="NAT_SF"/>
    <property type="match status" value="1"/>
</dbReference>
<keyword evidence="1" id="KW-0808">Transferase</keyword>
<keyword evidence="4" id="KW-1185">Reference proteome</keyword>
<dbReference type="SUPFAM" id="SSF55729">
    <property type="entry name" value="Acyl-CoA N-acyltransferases (Nat)"/>
    <property type="match status" value="1"/>
</dbReference>
<evidence type="ECO:0000313" key="3">
    <source>
        <dbReference type="EMBL" id="MBG9987111.1"/>
    </source>
</evidence>
<sequence>MNEIIMRKALHSDINQIIEICSNSYLDTYHLIYTREEINSVISEFYNENRIKKEIINNNREWQGYYVAETNKRVVGCIGGGMISNKDAEIFVLYLDLKYKNRGIGTMLIRFLTTIQKETYNAKKQYVSVTQSNLSAIRFYEKNGFNIIGISENIFLEKTQEKNFRMVRQIV</sequence>
<reference evidence="3 4" key="1">
    <citation type="submission" date="2020-07" db="EMBL/GenBank/DDBJ databases">
        <title>Facklamia lactis sp. nov., isolated from raw milk.</title>
        <authorList>
            <person name="Doll E.V."/>
            <person name="Huptas C."/>
            <person name="Staib L."/>
            <person name="Wenning M."/>
            <person name="Scherer S."/>
        </authorList>
    </citation>
    <scope>NUCLEOTIDE SEQUENCE [LARGE SCALE GENOMIC DNA]</scope>
    <source>
        <strain evidence="3 4">DSM 111018</strain>
    </source>
</reference>
<dbReference type="PANTHER" id="PTHR13947">
    <property type="entry name" value="GNAT FAMILY N-ACETYLTRANSFERASE"/>
    <property type="match status" value="1"/>
</dbReference>
<gene>
    <name evidence="3" type="ORF">HZY91_09545</name>
</gene>
<name>A0ABS0LSG6_9LACT</name>
<dbReference type="PANTHER" id="PTHR13947:SF37">
    <property type="entry name" value="LD18367P"/>
    <property type="match status" value="1"/>
</dbReference>
<dbReference type="Pfam" id="PF00583">
    <property type="entry name" value="Acetyltransf_1"/>
    <property type="match status" value="1"/>
</dbReference>
<dbReference type="EMBL" id="JACBXQ010000006">
    <property type="protein sequence ID" value="MBG9987111.1"/>
    <property type="molecule type" value="Genomic_DNA"/>
</dbReference>
<comment type="caution">
    <text evidence="3">The sequence shown here is derived from an EMBL/GenBank/DDBJ whole genome shotgun (WGS) entry which is preliminary data.</text>
</comment>
<feature type="domain" description="N-acetyltransferase" evidence="2">
    <location>
        <begin position="4"/>
        <end position="171"/>
    </location>
</feature>